<evidence type="ECO:0000313" key="1">
    <source>
        <dbReference type="EMBL" id="VFU12445.1"/>
    </source>
</evidence>
<protein>
    <submittedName>
        <fullName evidence="1">Uncharacterized protein</fullName>
    </submittedName>
</protein>
<gene>
    <name evidence="1" type="ORF">SCFA_1370005</name>
</gene>
<name>A0A485LXI1_9ZZZZ</name>
<accession>A0A485LXI1</accession>
<dbReference type="AlphaFoldDB" id="A0A485LXI1"/>
<organism evidence="1">
    <name type="scientific">anaerobic digester metagenome</name>
    <dbReference type="NCBI Taxonomy" id="1263854"/>
    <lineage>
        <taxon>unclassified sequences</taxon>
        <taxon>metagenomes</taxon>
        <taxon>ecological metagenomes</taxon>
    </lineage>
</organism>
<proteinExistence type="predicted"/>
<reference evidence="1" key="1">
    <citation type="submission" date="2019-03" db="EMBL/GenBank/DDBJ databases">
        <authorList>
            <person name="Hao L."/>
        </authorList>
    </citation>
    <scope>NUCLEOTIDE SEQUENCE</scope>
</reference>
<sequence length="49" mass="5595">MKKTVLFLLACITFPLLLHGQQLTLATLDWQPYVGSDMMIPVDLFPFKV</sequence>
<dbReference type="EMBL" id="CAADRM010000043">
    <property type="protein sequence ID" value="VFU12445.1"/>
    <property type="molecule type" value="Genomic_DNA"/>
</dbReference>